<proteinExistence type="predicted"/>
<name>A0A8S5PZ14_9CAUD</name>
<accession>A0A8S5PZ14</accession>
<reference evidence="1" key="1">
    <citation type="journal article" date="2021" name="Proc. Natl. Acad. Sci. U.S.A.">
        <title>A Catalog of Tens of Thousands of Viruses from Human Metagenomes Reveals Hidden Associations with Chronic Diseases.</title>
        <authorList>
            <person name="Tisza M.J."/>
            <person name="Buck C.B."/>
        </authorList>
    </citation>
    <scope>NUCLEOTIDE SEQUENCE</scope>
    <source>
        <strain evidence="1">CtMgg26</strain>
    </source>
</reference>
<dbReference type="EMBL" id="BK015546">
    <property type="protein sequence ID" value="DAE12278.1"/>
    <property type="molecule type" value="Genomic_DNA"/>
</dbReference>
<sequence>MTRIKNAFQIPRLKDFFLVRVKSPTPTRFI</sequence>
<evidence type="ECO:0000313" key="1">
    <source>
        <dbReference type="EMBL" id="DAE12278.1"/>
    </source>
</evidence>
<organism evidence="1">
    <name type="scientific">Siphoviridae sp. ctMgg26</name>
    <dbReference type="NCBI Taxonomy" id="2825462"/>
    <lineage>
        <taxon>Viruses</taxon>
        <taxon>Duplodnaviria</taxon>
        <taxon>Heunggongvirae</taxon>
        <taxon>Uroviricota</taxon>
        <taxon>Caudoviricetes</taxon>
    </lineage>
</organism>
<protein>
    <submittedName>
        <fullName evidence="1">Uncharacterized protein</fullName>
    </submittedName>
</protein>